<feature type="transmembrane region" description="Helical" evidence="9">
    <location>
        <begin position="120"/>
        <end position="142"/>
    </location>
</feature>
<evidence type="ECO:0000256" key="9">
    <source>
        <dbReference type="SAM" id="Phobius"/>
    </source>
</evidence>
<dbReference type="PANTHER" id="PTHR30081">
    <property type="entry name" value="PROTEIN-EXPORT MEMBRANE PROTEIN SEC"/>
    <property type="match status" value="1"/>
</dbReference>
<dbReference type="InterPro" id="IPR005791">
    <property type="entry name" value="SecD"/>
</dbReference>
<keyword evidence="8 9" id="KW-0472">Membrane</keyword>
<evidence type="ECO:0000256" key="3">
    <source>
        <dbReference type="ARBA" id="ARBA00022475"/>
    </source>
</evidence>
<keyword evidence="6 9" id="KW-1133">Transmembrane helix</keyword>
<dbReference type="PANTHER" id="PTHR30081:SF1">
    <property type="entry name" value="PROTEIN TRANSLOCASE SUBUNIT SECD"/>
    <property type="match status" value="1"/>
</dbReference>
<reference evidence="12" key="1">
    <citation type="journal article" date="2013" name="PLoS ONE">
        <title>Metagenomic insights into the carbohydrate-active enzymes carried by the microorganisms adhering to solid digesta in the rumen of cows.</title>
        <authorList>
            <person name="Wang L."/>
            <person name="Hatem A."/>
            <person name="Catalyurek U.V."/>
            <person name="Morrison M."/>
            <person name="Yu Z."/>
        </authorList>
    </citation>
    <scope>NUCLEOTIDE SEQUENCE</scope>
</reference>
<evidence type="ECO:0000313" key="12">
    <source>
        <dbReference type="EMBL" id="AHF24326.1"/>
    </source>
</evidence>
<dbReference type="Gene3D" id="1.20.1640.10">
    <property type="entry name" value="Multidrug efflux transporter AcrB transmembrane domain"/>
    <property type="match status" value="1"/>
</dbReference>
<evidence type="ECO:0000256" key="5">
    <source>
        <dbReference type="ARBA" id="ARBA00022927"/>
    </source>
</evidence>
<evidence type="ECO:0000256" key="7">
    <source>
        <dbReference type="ARBA" id="ARBA00023010"/>
    </source>
</evidence>
<evidence type="ECO:0000256" key="6">
    <source>
        <dbReference type="ARBA" id="ARBA00022989"/>
    </source>
</evidence>
<dbReference type="NCBIfam" id="TIGR01129">
    <property type="entry name" value="secD"/>
    <property type="match status" value="1"/>
</dbReference>
<dbReference type="InterPro" id="IPR048634">
    <property type="entry name" value="SecD_SecF_C"/>
</dbReference>
<dbReference type="GO" id="GO:0005886">
    <property type="term" value="C:plasma membrane"/>
    <property type="evidence" value="ECO:0007669"/>
    <property type="project" value="UniProtKB-SubCell"/>
</dbReference>
<keyword evidence="2" id="KW-0813">Transport</keyword>
<evidence type="ECO:0000259" key="10">
    <source>
        <dbReference type="Pfam" id="PF02355"/>
    </source>
</evidence>
<dbReference type="InterPro" id="IPR022813">
    <property type="entry name" value="SecD/SecF_arch_bac"/>
</dbReference>
<accession>W0FHU7</accession>
<keyword evidence="5" id="KW-0653">Protein transport</keyword>
<dbReference type="GO" id="GO:0006886">
    <property type="term" value="P:intracellular protein transport"/>
    <property type="evidence" value="ECO:0007669"/>
    <property type="project" value="InterPro"/>
</dbReference>
<feature type="transmembrane region" description="Helical" evidence="9">
    <location>
        <begin position="224"/>
        <end position="243"/>
    </location>
</feature>
<comment type="subcellular location">
    <subcellularLocation>
        <location evidence="1">Cell membrane</location>
        <topology evidence="1">Multi-pass membrane protein</topology>
    </subcellularLocation>
</comment>
<evidence type="ECO:0000256" key="8">
    <source>
        <dbReference type="ARBA" id="ARBA00023136"/>
    </source>
</evidence>
<keyword evidence="7" id="KW-0811">Translocation</keyword>
<feature type="transmembrane region" description="Helical" evidence="9">
    <location>
        <begin position="92"/>
        <end position="113"/>
    </location>
</feature>
<feature type="transmembrane region" description="Helical" evidence="9">
    <location>
        <begin position="191"/>
        <end position="212"/>
    </location>
</feature>
<keyword evidence="4 9" id="KW-0812">Transmembrane</keyword>
<evidence type="ECO:0000256" key="4">
    <source>
        <dbReference type="ARBA" id="ARBA00022692"/>
    </source>
</evidence>
<dbReference type="SUPFAM" id="SSF82866">
    <property type="entry name" value="Multidrug efflux transporter AcrB transmembrane domain"/>
    <property type="match status" value="1"/>
</dbReference>
<dbReference type="Pfam" id="PF22599">
    <property type="entry name" value="SecDF_P1_head"/>
    <property type="match status" value="1"/>
</dbReference>
<evidence type="ECO:0000256" key="2">
    <source>
        <dbReference type="ARBA" id="ARBA00022448"/>
    </source>
</evidence>
<dbReference type="Pfam" id="PF02355">
    <property type="entry name" value="SecD_SecF_C"/>
    <property type="match status" value="1"/>
</dbReference>
<evidence type="ECO:0000256" key="1">
    <source>
        <dbReference type="ARBA" id="ARBA00004651"/>
    </source>
</evidence>
<feature type="domain" description="Protein export membrane protein SecD/SecF C-terminal" evidence="10">
    <location>
        <begin position="76"/>
        <end position="243"/>
    </location>
</feature>
<dbReference type="AlphaFoldDB" id="W0FHU7"/>
<name>W0FHU7_9BACT</name>
<sequence length="274" mass="29208">MIAFELTEEGRNLFADATSKNVGKNIKITLDDEVLVNATVQTAITDGRGIISGSYTQEQALTTAAQIQSGALPLELTQQKVDKVSATLGQDALSTSVKAALIGIVLIMLLMIFRYRLNGLIASWALTLYIIILFLLIALFRIQLTLPGLAGVVLGIGMAVDANVIIFERFNEEARKGRSAKASVRAGFKNAMSAVLDANVTTLIAAIVLLIFGTGSIQGFAKTLLLGVVVSMLSAILITRFLMNRFVNAGATDLKLYTKIKTAAEAGSGKEVEQ</sequence>
<evidence type="ECO:0000259" key="11">
    <source>
        <dbReference type="Pfam" id="PF22599"/>
    </source>
</evidence>
<dbReference type="NCBIfam" id="TIGR00916">
    <property type="entry name" value="2A0604s01"/>
    <property type="match status" value="1"/>
</dbReference>
<dbReference type="GO" id="GO:0015450">
    <property type="term" value="F:protein-transporting ATPase activity"/>
    <property type="evidence" value="ECO:0007669"/>
    <property type="project" value="InterPro"/>
</dbReference>
<organism evidence="12">
    <name type="scientific">uncultured bacterium Contig17</name>
    <dbReference type="NCBI Taxonomy" id="1393492"/>
    <lineage>
        <taxon>Bacteria</taxon>
        <taxon>environmental samples</taxon>
    </lineage>
</organism>
<dbReference type="PRINTS" id="PR00702">
    <property type="entry name" value="ACRIFLAVINRP"/>
</dbReference>
<dbReference type="InterPro" id="IPR055344">
    <property type="entry name" value="SecD_SecF_C_bact"/>
</dbReference>
<dbReference type="EMBL" id="KC246790">
    <property type="protein sequence ID" value="AHF24326.1"/>
    <property type="molecule type" value="Genomic_DNA"/>
</dbReference>
<proteinExistence type="predicted"/>
<feature type="domain" description="SecDF P1 head subdomain" evidence="11">
    <location>
        <begin position="2"/>
        <end position="73"/>
    </location>
</feature>
<dbReference type="InterPro" id="IPR054384">
    <property type="entry name" value="SecDF_P1_head"/>
</dbReference>
<feature type="transmembrane region" description="Helical" evidence="9">
    <location>
        <begin position="148"/>
        <end position="170"/>
    </location>
</feature>
<keyword evidence="3" id="KW-1003">Cell membrane</keyword>
<protein>
    <submittedName>
        <fullName evidence="12">Protein-export membrane protein SecD</fullName>
    </submittedName>
</protein>
<dbReference type="InterPro" id="IPR001036">
    <property type="entry name" value="Acrflvin-R"/>
</dbReference>